<dbReference type="EMBL" id="CP073809">
    <property type="protein sequence ID" value="UTH13849.1"/>
    <property type="molecule type" value="Genomic_DNA"/>
</dbReference>
<dbReference type="PIRSF" id="PIRSF019455">
    <property type="entry name" value="CopR_AtkY"/>
    <property type="match status" value="1"/>
</dbReference>
<sequence>MVKKLKRFLKKLSKQITFIKRMYKSMNKIKELPSSEFIIMQVIWKSNEALSAKQVIDLVLNDNEWSPKTIRTLIGRLVDKDFLSKKRKQNVYMYAPIIDEDIYKNHSTKSFLNKLYDGTLSSLVMNFGTPEELTDEEIKDLKKLLDKIEK</sequence>
<name>A0A9Q9BQW3_9STAP</name>
<evidence type="ECO:0000256" key="2">
    <source>
        <dbReference type="ARBA" id="ARBA00023015"/>
    </source>
</evidence>
<dbReference type="SUPFAM" id="SSF46785">
    <property type="entry name" value="Winged helix' DNA-binding domain"/>
    <property type="match status" value="1"/>
</dbReference>
<dbReference type="Gene3D" id="1.10.4040.10">
    <property type="entry name" value="Penicillinase repressor domain"/>
    <property type="match status" value="1"/>
</dbReference>
<accession>A0A9Q9BQW3</accession>
<organism evidence="5 6">
    <name type="scientific">Macrococcus equipercicus</name>
    <dbReference type="NCBI Taxonomy" id="69967"/>
    <lineage>
        <taxon>Bacteria</taxon>
        <taxon>Bacillati</taxon>
        <taxon>Bacillota</taxon>
        <taxon>Bacilli</taxon>
        <taxon>Bacillales</taxon>
        <taxon>Staphylococcaceae</taxon>
        <taxon>Macrococcus</taxon>
    </lineage>
</organism>
<comment type="similarity">
    <text evidence="1">Belongs to the BlaI transcriptional regulatory family.</text>
</comment>
<dbReference type="Proteomes" id="UP001057381">
    <property type="component" value="Chromosome"/>
</dbReference>
<evidence type="ECO:0000256" key="1">
    <source>
        <dbReference type="ARBA" id="ARBA00011046"/>
    </source>
</evidence>
<keyword evidence="2" id="KW-0805">Transcription regulation</keyword>
<proteinExistence type="inferred from homology"/>
<dbReference type="GO" id="GO:0045892">
    <property type="term" value="P:negative regulation of DNA-templated transcription"/>
    <property type="evidence" value="ECO:0007669"/>
    <property type="project" value="InterPro"/>
</dbReference>
<evidence type="ECO:0000313" key="6">
    <source>
        <dbReference type="Proteomes" id="UP001057381"/>
    </source>
</evidence>
<keyword evidence="4" id="KW-0804">Transcription</keyword>
<dbReference type="InterPro" id="IPR005650">
    <property type="entry name" value="BlaI_family"/>
</dbReference>
<gene>
    <name evidence="5" type="ORF">KFV11_00270</name>
</gene>
<dbReference type="InterPro" id="IPR036390">
    <property type="entry name" value="WH_DNA-bd_sf"/>
</dbReference>
<dbReference type="InterPro" id="IPR036388">
    <property type="entry name" value="WH-like_DNA-bd_sf"/>
</dbReference>
<reference evidence="5" key="1">
    <citation type="submission" date="2021-04" db="EMBL/GenBank/DDBJ databases">
        <title>Complete Genome Sequences of Macrococcus spp. from dog and cattle.</title>
        <authorList>
            <person name="Schwendener S."/>
            <person name="Perreten V."/>
        </authorList>
    </citation>
    <scope>NUCLEOTIDE SEQUENCE</scope>
    <source>
        <strain evidence="5">Epi0143-OL</strain>
    </source>
</reference>
<protein>
    <submittedName>
        <fullName evidence="5">BlaI/MecI/CopY family transcriptional regulator</fullName>
    </submittedName>
</protein>
<dbReference type="KEGG" id="mequ:KFV11_00270"/>
<evidence type="ECO:0000256" key="4">
    <source>
        <dbReference type="ARBA" id="ARBA00023163"/>
    </source>
</evidence>
<dbReference type="Pfam" id="PF03965">
    <property type="entry name" value="Penicillinase_R"/>
    <property type="match status" value="1"/>
</dbReference>
<evidence type="ECO:0000313" key="5">
    <source>
        <dbReference type="EMBL" id="UTH13849.1"/>
    </source>
</evidence>
<keyword evidence="3" id="KW-0238">DNA-binding</keyword>
<dbReference type="AlphaFoldDB" id="A0A9Q9BQW3"/>
<evidence type="ECO:0000256" key="3">
    <source>
        <dbReference type="ARBA" id="ARBA00023125"/>
    </source>
</evidence>
<dbReference type="Gene3D" id="1.10.10.10">
    <property type="entry name" value="Winged helix-like DNA-binding domain superfamily/Winged helix DNA-binding domain"/>
    <property type="match status" value="1"/>
</dbReference>
<dbReference type="GO" id="GO:0003677">
    <property type="term" value="F:DNA binding"/>
    <property type="evidence" value="ECO:0007669"/>
    <property type="project" value="UniProtKB-KW"/>
</dbReference>